<dbReference type="EMBL" id="AMZH03014531">
    <property type="protein sequence ID" value="RRT47483.1"/>
    <property type="molecule type" value="Genomic_DNA"/>
</dbReference>
<sequence>MHNRLGETNIEMQGNESFRGACIWDWHSEERPTLCASGSTRTSKLGRMRSAQRLGDSSCMVPKTKGAARYMHLVSEMHLTEELRRFNLWRGVEQVVERGKEATSPKGLSYSKAKRQS</sequence>
<evidence type="ECO:0000313" key="2">
    <source>
        <dbReference type="EMBL" id="RRT47483.1"/>
    </source>
</evidence>
<protein>
    <submittedName>
        <fullName evidence="2">Uncharacterized protein</fullName>
    </submittedName>
</protein>
<reference evidence="2 3" key="1">
    <citation type="journal article" date="2014" name="Agronomy (Basel)">
        <title>A Draft Genome Sequence for Ensete ventricosum, the Drought-Tolerant Tree Against Hunger.</title>
        <authorList>
            <person name="Harrison J."/>
            <person name="Moore K.A."/>
            <person name="Paszkiewicz K."/>
            <person name="Jones T."/>
            <person name="Grant M."/>
            <person name="Ambacheew D."/>
            <person name="Muzemil S."/>
            <person name="Studholme D.J."/>
        </authorList>
    </citation>
    <scope>NUCLEOTIDE SEQUENCE [LARGE SCALE GENOMIC DNA]</scope>
</reference>
<name>A0A426Y6V3_ENSVE</name>
<gene>
    <name evidence="2" type="ORF">B296_00053721</name>
</gene>
<evidence type="ECO:0000256" key="1">
    <source>
        <dbReference type="SAM" id="MobiDB-lite"/>
    </source>
</evidence>
<dbReference type="AlphaFoldDB" id="A0A426Y6V3"/>
<organism evidence="2 3">
    <name type="scientific">Ensete ventricosum</name>
    <name type="common">Abyssinian banana</name>
    <name type="synonym">Musa ensete</name>
    <dbReference type="NCBI Taxonomy" id="4639"/>
    <lineage>
        <taxon>Eukaryota</taxon>
        <taxon>Viridiplantae</taxon>
        <taxon>Streptophyta</taxon>
        <taxon>Embryophyta</taxon>
        <taxon>Tracheophyta</taxon>
        <taxon>Spermatophyta</taxon>
        <taxon>Magnoliopsida</taxon>
        <taxon>Liliopsida</taxon>
        <taxon>Zingiberales</taxon>
        <taxon>Musaceae</taxon>
        <taxon>Ensete</taxon>
    </lineage>
</organism>
<feature type="region of interest" description="Disordered" evidence="1">
    <location>
        <begin position="97"/>
        <end position="117"/>
    </location>
</feature>
<comment type="caution">
    <text evidence="2">The sequence shown here is derived from an EMBL/GenBank/DDBJ whole genome shotgun (WGS) entry which is preliminary data.</text>
</comment>
<evidence type="ECO:0000313" key="3">
    <source>
        <dbReference type="Proteomes" id="UP000287651"/>
    </source>
</evidence>
<dbReference type="Proteomes" id="UP000287651">
    <property type="component" value="Unassembled WGS sequence"/>
</dbReference>
<accession>A0A426Y6V3</accession>
<proteinExistence type="predicted"/>